<feature type="compositionally biased region" description="Basic and acidic residues" evidence="1">
    <location>
        <begin position="456"/>
        <end position="474"/>
    </location>
</feature>
<feature type="region of interest" description="Disordered" evidence="1">
    <location>
        <begin position="631"/>
        <end position="673"/>
    </location>
</feature>
<keyword evidence="4" id="KW-1185">Reference proteome</keyword>
<feature type="compositionally biased region" description="Low complexity" evidence="1">
    <location>
        <begin position="195"/>
        <end position="208"/>
    </location>
</feature>
<feature type="compositionally biased region" description="Basic and acidic residues" evidence="1">
    <location>
        <begin position="278"/>
        <end position="296"/>
    </location>
</feature>
<dbReference type="InterPro" id="IPR056406">
    <property type="entry name" value="THD_CWZF3/5/7"/>
</dbReference>
<feature type="region of interest" description="Disordered" evidence="1">
    <location>
        <begin position="430"/>
        <end position="481"/>
    </location>
</feature>
<evidence type="ECO:0000313" key="4">
    <source>
        <dbReference type="Proteomes" id="UP001604277"/>
    </source>
</evidence>
<dbReference type="Pfam" id="PF24756">
    <property type="entry name" value="THD_CWZF3-5-7"/>
    <property type="match status" value="1"/>
</dbReference>
<feature type="compositionally biased region" description="Basic and acidic residues" evidence="1">
    <location>
        <begin position="550"/>
        <end position="568"/>
    </location>
</feature>
<proteinExistence type="predicted"/>
<dbReference type="InterPro" id="IPR055300">
    <property type="entry name" value="CWZF3/5/7"/>
</dbReference>
<feature type="compositionally biased region" description="Basic and acidic residues" evidence="1">
    <location>
        <begin position="215"/>
        <end position="233"/>
    </location>
</feature>
<organism evidence="3 4">
    <name type="scientific">Forsythia ovata</name>
    <dbReference type="NCBI Taxonomy" id="205694"/>
    <lineage>
        <taxon>Eukaryota</taxon>
        <taxon>Viridiplantae</taxon>
        <taxon>Streptophyta</taxon>
        <taxon>Embryophyta</taxon>
        <taxon>Tracheophyta</taxon>
        <taxon>Spermatophyta</taxon>
        <taxon>Magnoliopsida</taxon>
        <taxon>eudicotyledons</taxon>
        <taxon>Gunneridae</taxon>
        <taxon>Pentapetalae</taxon>
        <taxon>asterids</taxon>
        <taxon>lamiids</taxon>
        <taxon>Lamiales</taxon>
        <taxon>Oleaceae</taxon>
        <taxon>Forsythieae</taxon>
        <taxon>Forsythia</taxon>
    </lineage>
</organism>
<comment type="caution">
    <text evidence="3">The sequence shown here is derived from an EMBL/GenBank/DDBJ whole genome shotgun (WGS) entry which is preliminary data.</text>
</comment>
<evidence type="ECO:0000259" key="2">
    <source>
        <dbReference type="Pfam" id="PF24756"/>
    </source>
</evidence>
<feature type="compositionally biased region" description="Basic and acidic residues" evidence="1">
    <location>
        <begin position="651"/>
        <end position="672"/>
    </location>
</feature>
<protein>
    <recommendedName>
        <fullName evidence="2">CWZF3/5/7 THD domain-containing protein</fullName>
    </recommendedName>
</protein>
<dbReference type="PANTHER" id="PTHR46524">
    <property type="entry name" value="CW-TYPE ZINC FINGER"/>
    <property type="match status" value="1"/>
</dbReference>
<gene>
    <name evidence="3" type="ORF">Fot_01440</name>
</gene>
<feature type="compositionally biased region" description="Basic and acidic residues" evidence="1">
    <location>
        <begin position="95"/>
        <end position="109"/>
    </location>
</feature>
<feature type="compositionally biased region" description="Basic and acidic residues" evidence="1">
    <location>
        <begin position="136"/>
        <end position="157"/>
    </location>
</feature>
<sequence>MLNWLPGMNRCSIPEEQTTKALRALYHLAPTSAPAPASESEHNPLNYPARTLLGVSSVDAKCIGQDHKNIGSQDITSGKKKHGSMDVTNSTDLEDPTHFLDSQKKDIKVSGKNGANRSPSVDAYQQLRHSSSVVVEKLKDNKKEKKSSLDGHSDRGTNSKVKNKRESDSESFRVSKKVKSENVHFGDENWTSDNGGASSKTGRSSSSGLLYNVEGTDRSKYANPKDSRGDAKKSAKNPETNKPGTSDDGLLYMSKYDHHDSVKKRKGKEHHGLPSAEQHPKDREGFVEETHESNHGKEKKTRMSKSVGKDTSRIKGSVGTDKKVLISKKEPCPQNEFQDSGVLTMASPGRFWGGEDNGGDDRSGMVIKDTTRNVTHHDSLESHVLEFSNRDLSQPCDGKVKAESVTCRDFGTQHVTNVHVDCLGQGNEECQDEGRTNTQNGGHQSKKSGKGYSSWSKDKTHNSRSDFEKGKNKISDSSLESLDHMHSYEEKLKSGRNKCDEKSVTPDKVDKIFISKKDSAEGILSDSGKGESQLKFGGHNGSVVRLDVTKGHDKKQKLQRDHDDENSSKKLLSGPSDQVGVEFYGRGKAHSLPPLARGQAETVASISGSKKENGEKILPVDAFENGDALKTHRQGKKAEKNGSQPFNLRHPTPEVHKGRDLEAPSPIRRDSSSHAAMNAVKEAKALKHMADRLKSSGSTESTGLYFQAALKFLHGASLLESGNSESTKHNETIQSTQMYSSTAKLCEFCAHEYEKLKDMAAAALAYKCMEVAYMKVIYSSHTSASRDRNELQNVLQIVPPGDSPSSSASDVDNVNNQSTVDKAALAKGVSSPQVAGSHVITPKNRSSFTRLLNYAQDVSFAMEASRKSRIAFAAANPRLGETQHREGISSVKKALDFNFQDVDGLLRLVRVAMEAICR</sequence>
<dbReference type="AlphaFoldDB" id="A0ABD1X4J6"/>
<evidence type="ECO:0000256" key="1">
    <source>
        <dbReference type="SAM" id="MobiDB-lite"/>
    </source>
</evidence>
<accession>A0ABD1X4J6</accession>
<dbReference type="PANTHER" id="PTHR46524:SF7">
    <property type="entry name" value="CW-TYPE ZINC FINGER"/>
    <property type="match status" value="1"/>
</dbReference>
<evidence type="ECO:0000313" key="3">
    <source>
        <dbReference type="EMBL" id="KAL2556701.1"/>
    </source>
</evidence>
<feature type="region of interest" description="Disordered" evidence="1">
    <location>
        <begin position="550"/>
        <end position="578"/>
    </location>
</feature>
<feature type="region of interest" description="Disordered" evidence="1">
    <location>
        <begin position="68"/>
        <end position="316"/>
    </location>
</feature>
<feature type="compositionally biased region" description="Basic and acidic residues" evidence="1">
    <location>
        <begin position="164"/>
        <end position="187"/>
    </location>
</feature>
<feature type="domain" description="CWZF3/5/7 THD" evidence="2">
    <location>
        <begin position="663"/>
        <end position="916"/>
    </location>
</feature>
<dbReference type="Proteomes" id="UP001604277">
    <property type="component" value="Unassembled WGS sequence"/>
</dbReference>
<name>A0ABD1X4J6_9LAMI</name>
<reference evidence="4" key="1">
    <citation type="submission" date="2024-07" db="EMBL/GenBank/DDBJ databases">
        <title>Two chromosome-level genome assemblies of Korean endemic species Abeliophyllum distichum and Forsythia ovata (Oleaceae).</title>
        <authorList>
            <person name="Jang H."/>
        </authorList>
    </citation>
    <scope>NUCLEOTIDE SEQUENCE [LARGE SCALE GENOMIC DNA]</scope>
</reference>
<dbReference type="EMBL" id="JBFOLJ010000001">
    <property type="protein sequence ID" value="KAL2556701.1"/>
    <property type="molecule type" value="Genomic_DNA"/>
</dbReference>